<organism evidence="2 3">
    <name type="scientific">Kitasatospora gansuensis</name>
    <dbReference type="NCBI Taxonomy" id="258050"/>
    <lineage>
        <taxon>Bacteria</taxon>
        <taxon>Bacillati</taxon>
        <taxon>Actinomycetota</taxon>
        <taxon>Actinomycetes</taxon>
        <taxon>Kitasatosporales</taxon>
        <taxon>Streptomycetaceae</taxon>
        <taxon>Kitasatospora</taxon>
    </lineage>
</organism>
<feature type="region of interest" description="Disordered" evidence="1">
    <location>
        <begin position="1"/>
        <end position="21"/>
    </location>
</feature>
<name>A0A7W7SK31_9ACTN</name>
<evidence type="ECO:0000313" key="3">
    <source>
        <dbReference type="Proteomes" id="UP000573327"/>
    </source>
</evidence>
<dbReference type="Proteomes" id="UP000573327">
    <property type="component" value="Unassembled WGS sequence"/>
</dbReference>
<accession>A0A7W7SK31</accession>
<proteinExistence type="predicted"/>
<dbReference type="AlphaFoldDB" id="A0A7W7SK31"/>
<gene>
    <name evidence="2" type="ORF">F4556_007587</name>
</gene>
<evidence type="ECO:0000256" key="1">
    <source>
        <dbReference type="SAM" id="MobiDB-lite"/>
    </source>
</evidence>
<sequence length="200" mass="21777">MTTYETNATRGGMLQPAAPVDPKQVRDVAQHASEVFGPSARLKGGRDQLSESGAHMGISLGGLHSVMRAEVPIDHLAEGEFTLDHLHRAAGHMREHLVEAVPADELEARHRGLIDSCLEEGLTVVGSLTAELLMAKGRRLTVRLTSTDAYQTIELIEEGLETRVVRLSGANRLELHSGLHEIGRIVWLMERANDKAEAAL</sequence>
<dbReference type="EMBL" id="JACHJR010000003">
    <property type="protein sequence ID" value="MBB4951933.1"/>
    <property type="molecule type" value="Genomic_DNA"/>
</dbReference>
<comment type="caution">
    <text evidence="2">The sequence shown here is derived from an EMBL/GenBank/DDBJ whole genome shotgun (WGS) entry which is preliminary data.</text>
</comment>
<protein>
    <submittedName>
        <fullName evidence="2">Uncharacterized protein</fullName>
    </submittedName>
</protein>
<dbReference type="RefSeq" id="WP_184925992.1">
    <property type="nucleotide sequence ID" value="NZ_JACHJR010000003.1"/>
</dbReference>
<evidence type="ECO:0000313" key="2">
    <source>
        <dbReference type="EMBL" id="MBB4951933.1"/>
    </source>
</evidence>
<keyword evidence="3" id="KW-1185">Reference proteome</keyword>
<reference evidence="2 3" key="1">
    <citation type="submission" date="2020-08" db="EMBL/GenBank/DDBJ databases">
        <title>Sequencing the genomes of 1000 actinobacteria strains.</title>
        <authorList>
            <person name="Klenk H.-P."/>
        </authorList>
    </citation>
    <scope>NUCLEOTIDE SEQUENCE [LARGE SCALE GENOMIC DNA]</scope>
    <source>
        <strain evidence="2 3">DSM 44786</strain>
    </source>
</reference>